<feature type="transmembrane region" description="Helical" evidence="2">
    <location>
        <begin position="79"/>
        <end position="98"/>
    </location>
</feature>
<sequence>MDITNAKTRLRRTFHYPTDDSSNSATPEVLDEEEQEDLIQALAEQNDTTNQQYQTLLLALPIVSSIPYLLALFRPPTLLAALLGLTSLASTGFLLLSLPPTETGMAVLDSWAQQKRSHSSKSPFASGGADTHDTGAVASGTSTGAGSSGIEALNERRRKRRRSSNSLSFARQKSPLERHLPYLNVGLCAVLVLYGLLVRRSGGGSGSESGVGDGDGGEVHAQQFGWLGLGNLPGIVYAVVVVAKLVMASVDPERELEALKYGYKGA</sequence>
<name>A0A423WJR5_9PEZI</name>
<accession>A0A423WJR5</accession>
<evidence type="ECO:0000256" key="2">
    <source>
        <dbReference type="SAM" id="Phobius"/>
    </source>
</evidence>
<feature type="region of interest" description="Disordered" evidence="1">
    <location>
        <begin position="118"/>
        <end position="170"/>
    </location>
</feature>
<comment type="caution">
    <text evidence="3">The sequence shown here is derived from an EMBL/GenBank/DDBJ whole genome shotgun (WGS) entry which is preliminary data.</text>
</comment>
<keyword evidence="2" id="KW-0472">Membrane</keyword>
<reference evidence="3 4" key="1">
    <citation type="submission" date="2015-09" db="EMBL/GenBank/DDBJ databases">
        <title>Host preference determinants of Valsa canker pathogens revealed by comparative genomics.</title>
        <authorList>
            <person name="Yin Z."/>
            <person name="Huang L."/>
        </authorList>
    </citation>
    <scope>NUCLEOTIDE SEQUENCE [LARGE SCALE GENOMIC DNA]</scope>
    <source>
        <strain evidence="3 4">03-1</strain>
    </source>
</reference>
<evidence type="ECO:0000313" key="3">
    <source>
        <dbReference type="EMBL" id="ROW03676.1"/>
    </source>
</evidence>
<evidence type="ECO:0000313" key="4">
    <source>
        <dbReference type="Proteomes" id="UP000283895"/>
    </source>
</evidence>
<dbReference type="OrthoDB" id="3358048at2759"/>
<feature type="transmembrane region" description="Helical" evidence="2">
    <location>
        <begin position="55"/>
        <end position="73"/>
    </location>
</feature>
<feature type="transmembrane region" description="Helical" evidence="2">
    <location>
        <begin position="180"/>
        <end position="197"/>
    </location>
</feature>
<organism evidence="3 4">
    <name type="scientific">Cytospora schulzeri</name>
    <dbReference type="NCBI Taxonomy" id="448051"/>
    <lineage>
        <taxon>Eukaryota</taxon>
        <taxon>Fungi</taxon>
        <taxon>Dikarya</taxon>
        <taxon>Ascomycota</taxon>
        <taxon>Pezizomycotina</taxon>
        <taxon>Sordariomycetes</taxon>
        <taxon>Sordariomycetidae</taxon>
        <taxon>Diaporthales</taxon>
        <taxon>Cytosporaceae</taxon>
        <taxon>Cytospora</taxon>
    </lineage>
</organism>
<dbReference type="EMBL" id="LKEA01000015">
    <property type="protein sequence ID" value="ROW03676.1"/>
    <property type="molecule type" value="Genomic_DNA"/>
</dbReference>
<evidence type="ECO:0000256" key="1">
    <source>
        <dbReference type="SAM" id="MobiDB-lite"/>
    </source>
</evidence>
<protein>
    <submittedName>
        <fullName evidence="3">Uncharacterized protein</fullName>
    </submittedName>
</protein>
<feature type="compositionally biased region" description="Low complexity" evidence="1">
    <location>
        <begin position="134"/>
        <end position="149"/>
    </location>
</feature>
<dbReference type="Proteomes" id="UP000283895">
    <property type="component" value="Unassembled WGS sequence"/>
</dbReference>
<gene>
    <name evidence="3" type="ORF">VMCG_05486</name>
</gene>
<keyword evidence="2" id="KW-0812">Transmembrane</keyword>
<dbReference type="AlphaFoldDB" id="A0A423WJR5"/>
<keyword evidence="4" id="KW-1185">Reference proteome</keyword>
<feature type="transmembrane region" description="Helical" evidence="2">
    <location>
        <begin position="224"/>
        <end position="246"/>
    </location>
</feature>
<proteinExistence type="predicted"/>
<keyword evidence="2" id="KW-1133">Transmembrane helix</keyword>